<dbReference type="Proteomes" id="UP000070252">
    <property type="component" value="Unassembled WGS sequence"/>
</dbReference>
<gene>
    <name evidence="2" type="ORF">AML91_08545</name>
</gene>
<proteinExistence type="predicted"/>
<evidence type="ECO:0000313" key="3">
    <source>
        <dbReference type="Proteomes" id="UP000070252"/>
    </source>
</evidence>
<comment type="caution">
    <text evidence="2">The sequence shown here is derived from an EMBL/GenBank/DDBJ whole genome shotgun (WGS) entry which is preliminary data.</text>
</comment>
<dbReference type="EMBL" id="LIPY01000103">
    <property type="protein sequence ID" value="KWX77085.1"/>
    <property type="molecule type" value="Genomic_DNA"/>
</dbReference>
<feature type="domain" description="DinB-like" evidence="1">
    <location>
        <begin position="27"/>
        <end position="147"/>
    </location>
</feature>
<evidence type="ECO:0000259" key="1">
    <source>
        <dbReference type="Pfam" id="PF12867"/>
    </source>
</evidence>
<dbReference type="Pfam" id="PF12867">
    <property type="entry name" value="DinB_2"/>
    <property type="match status" value="1"/>
</dbReference>
<evidence type="ECO:0000313" key="2">
    <source>
        <dbReference type="EMBL" id="KWX77085.1"/>
    </source>
</evidence>
<dbReference type="InterPro" id="IPR034660">
    <property type="entry name" value="DinB/YfiT-like"/>
</dbReference>
<dbReference type="SUPFAM" id="SSF109854">
    <property type="entry name" value="DinB/YfiT-like putative metalloenzymes"/>
    <property type="match status" value="1"/>
</dbReference>
<keyword evidence="3" id="KW-1185">Reference proteome</keyword>
<protein>
    <submittedName>
        <fullName evidence="2">DltD domain-containing protein</fullName>
    </submittedName>
</protein>
<name>A0ABR5SXM3_9BACL</name>
<sequence length="162" mass="18698">MGLVQAREVLSNQLLANANDPSWYVTFEESVQGLSEEEAAWKADEDSNSIAELVQHLLYWNQTWQTRYREASIQAIPSVESNNHTFVVPQGISFEQLQKKLLEVLLAWQSLLTEAQLAEDVREFPGSQWWEIIGNVTTHNAYHIGQIVFIRKLQKSWKRSRA</sequence>
<dbReference type="Gene3D" id="1.20.120.450">
    <property type="entry name" value="dinb family like domain"/>
    <property type="match status" value="1"/>
</dbReference>
<dbReference type="InterPro" id="IPR024775">
    <property type="entry name" value="DinB-like"/>
</dbReference>
<accession>A0ABR5SXM3</accession>
<organism evidence="2 3">
    <name type="scientific">Paenibacillus jilunlii</name>
    <dbReference type="NCBI Taxonomy" id="682956"/>
    <lineage>
        <taxon>Bacteria</taxon>
        <taxon>Bacillati</taxon>
        <taxon>Bacillota</taxon>
        <taxon>Bacilli</taxon>
        <taxon>Bacillales</taxon>
        <taxon>Paenibacillaceae</taxon>
        <taxon>Paenibacillus</taxon>
    </lineage>
</organism>
<reference evidence="2 3" key="1">
    <citation type="submission" date="2015-08" db="EMBL/GenBank/DDBJ databases">
        <title>Genome of Paenibacillus jilunlii.</title>
        <authorList>
            <person name="Sant'Anna F.H."/>
            <person name="Ambrosini A."/>
            <person name="Souza R."/>
            <person name="Bach E."/>
            <person name="Fernandes G."/>
            <person name="Balsanelli E."/>
            <person name="Baura V.A."/>
            <person name="Pedrosa F.O."/>
            <person name="Souza E.M."/>
            <person name="Passaglia L."/>
        </authorList>
    </citation>
    <scope>NUCLEOTIDE SEQUENCE [LARGE SCALE GENOMIC DNA]</scope>
    <source>
        <strain evidence="2 3">DSM 23019</strain>
    </source>
</reference>